<dbReference type="EMBL" id="CAJOBE010015855">
    <property type="protein sequence ID" value="CAF4194255.1"/>
    <property type="molecule type" value="Genomic_DNA"/>
</dbReference>
<proteinExistence type="predicted"/>
<accession>A0A820BKL7</accession>
<protein>
    <submittedName>
        <fullName evidence="1">Uncharacterized protein</fullName>
    </submittedName>
</protein>
<dbReference type="AlphaFoldDB" id="A0A820BKL7"/>
<reference evidence="1" key="1">
    <citation type="submission" date="2021-02" db="EMBL/GenBank/DDBJ databases">
        <authorList>
            <person name="Nowell W R."/>
        </authorList>
    </citation>
    <scope>NUCLEOTIDE SEQUENCE</scope>
</reference>
<comment type="caution">
    <text evidence="1">The sequence shown here is derived from an EMBL/GenBank/DDBJ whole genome shotgun (WGS) entry which is preliminary data.</text>
</comment>
<organism evidence="1 2">
    <name type="scientific">Rotaria sordida</name>
    <dbReference type="NCBI Taxonomy" id="392033"/>
    <lineage>
        <taxon>Eukaryota</taxon>
        <taxon>Metazoa</taxon>
        <taxon>Spiralia</taxon>
        <taxon>Gnathifera</taxon>
        <taxon>Rotifera</taxon>
        <taxon>Eurotatoria</taxon>
        <taxon>Bdelloidea</taxon>
        <taxon>Philodinida</taxon>
        <taxon>Philodinidae</taxon>
        <taxon>Rotaria</taxon>
    </lineage>
</organism>
<evidence type="ECO:0000313" key="1">
    <source>
        <dbReference type="EMBL" id="CAF4194255.1"/>
    </source>
</evidence>
<dbReference type="SUPFAM" id="SSF52540">
    <property type="entry name" value="P-loop containing nucleoside triphosphate hydrolases"/>
    <property type="match status" value="1"/>
</dbReference>
<dbReference type="Proteomes" id="UP000663874">
    <property type="component" value="Unassembled WGS sequence"/>
</dbReference>
<name>A0A820BKL7_9BILA</name>
<dbReference type="InterPro" id="IPR027417">
    <property type="entry name" value="P-loop_NTPase"/>
</dbReference>
<gene>
    <name evidence="1" type="ORF">FNK824_LOCUS35916</name>
</gene>
<sequence>MTSANITCQILVLGSTGSGRTTLIKTILEFIRNDLLSIHAIWLWLHYQLDIDENLLNQLKMLPHMKYFNDTNQKYFPDYFQNNQILMIKRGCLMKWKIEQ</sequence>
<evidence type="ECO:0000313" key="2">
    <source>
        <dbReference type="Proteomes" id="UP000663874"/>
    </source>
</evidence>